<evidence type="ECO:0000256" key="6">
    <source>
        <dbReference type="ARBA" id="ARBA00022692"/>
    </source>
</evidence>
<evidence type="ECO:0000256" key="2">
    <source>
        <dbReference type="ARBA" id="ARBA00009810"/>
    </source>
</evidence>
<evidence type="ECO:0000256" key="12">
    <source>
        <dbReference type="ARBA" id="ARBA00023170"/>
    </source>
</evidence>
<keyword evidence="13 14" id="KW-0998">Cell outer membrane</keyword>
<evidence type="ECO:0000256" key="3">
    <source>
        <dbReference type="ARBA" id="ARBA00022448"/>
    </source>
</evidence>
<evidence type="ECO:0000256" key="10">
    <source>
        <dbReference type="ARBA" id="ARBA00023077"/>
    </source>
</evidence>
<keyword evidence="4 14" id="KW-1134">Transmembrane beta strand</keyword>
<dbReference type="EMBL" id="MIND01000018">
    <property type="protein sequence ID" value="POF89840.1"/>
    <property type="molecule type" value="Genomic_DNA"/>
</dbReference>
<dbReference type="PANTHER" id="PTHR32552:SF74">
    <property type="entry name" value="HYDROXAMATE SIDEROPHORE RECEPTOR FHUE"/>
    <property type="match status" value="1"/>
</dbReference>
<keyword evidence="3 14" id="KW-0813">Transport</keyword>
<dbReference type="InterPro" id="IPR037066">
    <property type="entry name" value="Plug_dom_sf"/>
</dbReference>
<keyword evidence="8" id="KW-0408">Iron</keyword>
<evidence type="ECO:0000256" key="1">
    <source>
        <dbReference type="ARBA" id="ARBA00004571"/>
    </source>
</evidence>
<dbReference type="RefSeq" id="WP_103437849.1">
    <property type="nucleotide sequence ID" value="NZ_MIND01000018.1"/>
</dbReference>
<dbReference type="PROSITE" id="PS52016">
    <property type="entry name" value="TONB_DEPENDENT_REC_3"/>
    <property type="match status" value="1"/>
</dbReference>
<keyword evidence="11 14" id="KW-0472">Membrane</keyword>
<evidence type="ECO:0000256" key="16">
    <source>
        <dbReference type="RuleBase" id="RU003357"/>
    </source>
</evidence>
<dbReference type="InterPro" id="IPR010105">
    <property type="entry name" value="TonB_sidphr_rcpt"/>
</dbReference>
<evidence type="ECO:0000256" key="7">
    <source>
        <dbReference type="ARBA" id="ARBA00022729"/>
    </source>
</evidence>
<comment type="similarity">
    <text evidence="2 14 16">Belongs to the TonB-dependent receptor family.</text>
</comment>
<evidence type="ECO:0000256" key="5">
    <source>
        <dbReference type="ARBA" id="ARBA00022496"/>
    </source>
</evidence>
<dbReference type="Gene3D" id="2.40.170.20">
    <property type="entry name" value="TonB-dependent receptor, beta-barrel domain"/>
    <property type="match status" value="1"/>
</dbReference>
<comment type="subcellular location">
    <subcellularLocation>
        <location evidence="1 14">Cell outer membrane</location>
        <topology evidence="1 14">Multi-pass membrane protein</topology>
    </subcellularLocation>
</comment>
<sequence>MMYPIVCRLKPLAAAIRLSFIALGSATLPGLVTAAEQSAVQPYHIAAGNLTETLSAFASASGSALSFEAALTDGRRSPGLQGSYSVSQGFLLLLQGTGLQAELQGNGSYALRPQATADGAMQLDATRIDGADLGAYTEHTNSYTTGSTSTATKLPLSLRDTPQSVTVITRKLMDEQGLSTINKVLTFTPGITSNHRDSERYTFYARGFQINNFQYDGIPSQVANESQQYIGALSDMAIYDRVEVVRGATGLLSGTGNPSATINLVRKRPTREFQGYVAGEVGSWDKYRSELDVSGPLTDSGNVRGRFVTAYEHKNSYIDWYKQENRVMYGAVDIDLNDDLTLRTSLDYQNNNADGTSYGHIPLFYNNGQQTNFPRNFNPATRWSYMNNTGYDFSTLLEQRLANDWALKTAYSHQYSYRKSQSASASGGYADPQTGQGNFAFVSRLDSYQTQDTLDAYASGPFSLGKREHDAVIGVSTSRTHLNFPEYSDLGPVGDIPQVGNIHEWDGRAIDRPTFSKIGDNLTKLRQTGIYGSVRLKPTDDLSIILGSRVSWWDINDMKSTGGKRVEKVKKTGEVTPYVGIVYDLNDTYSVYASYTSIFQPQTFYKTTSGTAVAPLTGDNYEIGLKAELFDGALNASIALFDVEQKNTASAIGVDGDGQTVYKAIAGTSTRGVETEVSGELLPGLNVYGGYTYRESHDKDGERVATNQPINLFKLGTSYRMPGDLSRLTIGGNLTWQSEAYVAQQINWSGPMRKATQDAYAVVGLLASYEVDEHLTVGFNLNNLFDEKYYDGLGTFASGSYGEPRNAVVNAKWRF</sequence>
<evidence type="ECO:0000256" key="15">
    <source>
        <dbReference type="PROSITE-ProRule" id="PRU10144"/>
    </source>
</evidence>
<keyword evidence="6 14" id="KW-0812">Transmembrane</keyword>
<dbReference type="InterPro" id="IPR039426">
    <property type="entry name" value="TonB-dep_rcpt-like"/>
</dbReference>
<organism evidence="19 20">
    <name type="scientific">Pseudomonas putida</name>
    <name type="common">Arthrobacter siderocapsulatus</name>
    <dbReference type="NCBI Taxonomy" id="303"/>
    <lineage>
        <taxon>Bacteria</taxon>
        <taxon>Pseudomonadati</taxon>
        <taxon>Pseudomonadota</taxon>
        <taxon>Gammaproteobacteria</taxon>
        <taxon>Pseudomonadales</taxon>
        <taxon>Pseudomonadaceae</taxon>
        <taxon>Pseudomonas</taxon>
    </lineage>
</organism>
<dbReference type="GO" id="GO:0009279">
    <property type="term" value="C:cell outer membrane"/>
    <property type="evidence" value="ECO:0007669"/>
    <property type="project" value="UniProtKB-SubCell"/>
</dbReference>
<keyword evidence="9" id="KW-0406">Ion transport</keyword>
<dbReference type="PANTHER" id="PTHR32552">
    <property type="entry name" value="FERRICHROME IRON RECEPTOR-RELATED"/>
    <property type="match status" value="1"/>
</dbReference>
<dbReference type="Pfam" id="PF07715">
    <property type="entry name" value="Plug"/>
    <property type="match status" value="1"/>
</dbReference>
<dbReference type="Gene3D" id="3.55.50.30">
    <property type="match status" value="1"/>
</dbReference>
<dbReference type="InterPro" id="IPR012910">
    <property type="entry name" value="Plug_dom"/>
</dbReference>
<proteinExistence type="inferred from homology"/>
<dbReference type="GO" id="GO:0038023">
    <property type="term" value="F:signaling receptor activity"/>
    <property type="evidence" value="ECO:0007669"/>
    <property type="project" value="InterPro"/>
</dbReference>
<feature type="signal peptide" evidence="17">
    <location>
        <begin position="1"/>
        <end position="34"/>
    </location>
</feature>
<dbReference type="SUPFAM" id="SSF56935">
    <property type="entry name" value="Porins"/>
    <property type="match status" value="1"/>
</dbReference>
<evidence type="ECO:0000256" key="13">
    <source>
        <dbReference type="ARBA" id="ARBA00023237"/>
    </source>
</evidence>
<dbReference type="Gene3D" id="2.170.130.10">
    <property type="entry name" value="TonB-dependent receptor, plug domain"/>
    <property type="match status" value="1"/>
</dbReference>
<protein>
    <submittedName>
        <fullName evidence="19">TonB-dependent receptor</fullName>
    </submittedName>
</protein>
<dbReference type="AlphaFoldDB" id="A0A2S3WFW8"/>
<keyword evidence="7 17" id="KW-0732">Signal</keyword>
<feature type="domain" description="Secretin/TonB short N-terminal" evidence="18">
    <location>
        <begin position="63"/>
        <end position="114"/>
    </location>
</feature>
<feature type="chain" id="PRO_5015745686" evidence="17">
    <location>
        <begin position="35"/>
        <end position="815"/>
    </location>
</feature>
<comment type="caution">
    <text evidence="19">The sequence shown here is derived from an EMBL/GenBank/DDBJ whole genome shotgun (WGS) entry which is preliminary data.</text>
</comment>
<dbReference type="Pfam" id="PF07660">
    <property type="entry name" value="STN"/>
    <property type="match status" value="1"/>
</dbReference>
<dbReference type="FunFam" id="2.170.130.10:FF:000010">
    <property type="entry name" value="Ferripyoverdine receptor"/>
    <property type="match status" value="1"/>
</dbReference>
<evidence type="ECO:0000256" key="8">
    <source>
        <dbReference type="ARBA" id="ARBA00023004"/>
    </source>
</evidence>
<gene>
    <name evidence="19" type="ORF">BGP80_18510</name>
</gene>
<dbReference type="InterPro" id="IPR010917">
    <property type="entry name" value="TonB_rcpt_CS"/>
</dbReference>
<dbReference type="SMART" id="SM00965">
    <property type="entry name" value="STN"/>
    <property type="match status" value="1"/>
</dbReference>
<dbReference type="NCBIfam" id="TIGR01783">
    <property type="entry name" value="TonB-siderophor"/>
    <property type="match status" value="1"/>
</dbReference>
<evidence type="ECO:0000256" key="4">
    <source>
        <dbReference type="ARBA" id="ARBA00022452"/>
    </source>
</evidence>
<reference evidence="19 20" key="1">
    <citation type="submission" date="2016-08" db="EMBL/GenBank/DDBJ databases">
        <authorList>
            <person name="Seilhamer J.J."/>
        </authorList>
    </citation>
    <scope>NUCLEOTIDE SEQUENCE [LARGE SCALE GENOMIC DNA]</scope>
    <source>
        <strain evidence="19 20">KT-27</strain>
    </source>
</reference>
<evidence type="ECO:0000256" key="17">
    <source>
        <dbReference type="SAM" id="SignalP"/>
    </source>
</evidence>
<keyword evidence="12 19" id="KW-0675">Receptor</keyword>
<dbReference type="InterPro" id="IPR011662">
    <property type="entry name" value="Secretin/TonB_short_N"/>
</dbReference>
<evidence type="ECO:0000256" key="11">
    <source>
        <dbReference type="ARBA" id="ARBA00023136"/>
    </source>
</evidence>
<evidence type="ECO:0000313" key="20">
    <source>
        <dbReference type="Proteomes" id="UP000237194"/>
    </source>
</evidence>
<evidence type="ECO:0000259" key="18">
    <source>
        <dbReference type="SMART" id="SM00965"/>
    </source>
</evidence>
<dbReference type="Pfam" id="PF00593">
    <property type="entry name" value="TonB_dep_Rec_b-barrel"/>
    <property type="match status" value="1"/>
</dbReference>
<dbReference type="GO" id="GO:0015344">
    <property type="term" value="F:siderophore uptake transmembrane transporter activity"/>
    <property type="evidence" value="ECO:0007669"/>
    <property type="project" value="TreeGrafter"/>
</dbReference>
<dbReference type="PROSITE" id="PS01156">
    <property type="entry name" value="TONB_DEPENDENT_REC_2"/>
    <property type="match status" value="1"/>
</dbReference>
<accession>A0A2S3WFW8</accession>
<evidence type="ECO:0000256" key="9">
    <source>
        <dbReference type="ARBA" id="ARBA00023065"/>
    </source>
</evidence>
<feature type="short sequence motif" description="TonB C-terminal box" evidence="15">
    <location>
        <begin position="798"/>
        <end position="815"/>
    </location>
</feature>
<dbReference type="InterPro" id="IPR000531">
    <property type="entry name" value="Beta-barrel_TonB"/>
</dbReference>
<dbReference type="CDD" id="cd01347">
    <property type="entry name" value="ligand_gated_channel"/>
    <property type="match status" value="1"/>
</dbReference>
<keyword evidence="5" id="KW-0410">Iron transport</keyword>
<evidence type="ECO:0000256" key="14">
    <source>
        <dbReference type="PROSITE-ProRule" id="PRU01360"/>
    </source>
</evidence>
<dbReference type="GO" id="GO:0015891">
    <property type="term" value="P:siderophore transport"/>
    <property type="evidence" value="ECO:0007669"/>
    <property type="project" value="InterPro"/>
</dbReference>
<evidence type="ECO:0000313" key="19">
    <source>
        <dbReference type="EMBL" id="POF89840.1"/>
    </source>
</evidence>
<dbReference type="InterPro" id="IPR036942">
    <property type="entry name" value="Beta-barrel_TonB_sf"/>
</dbReference>
<dbReference type="Proteomes" id="UP000237194">
    <property type="component" value="Unassembled WGS sequence"/>
</dbReference>
<keyword evidence="10 16" id="KW-0798">TonB box</keyword>
<reference evidence="19 20" key="2">
    <citation type="submission" date="2018-03" db="EMBL/GenBank/DDBJ databases">
        <title>Draft genome of Pseudomonas putida strain KT-27.</title>
        <authorList>
            <person name="Yoshizawa S."/>
            <person name="Khan N.H."/>
            <person name="Nishimura M."/>
            <person name="Chiura H.X."/>
            <person name="Ogura Y."/>
            <person name="Hayashi T."/>
            <person name="Kogure K."/>
        </authorList>
    </citation>
    <scope>NUCLEOTIDE SEQUENCE [LARGE SCALE GENOMIC DNA]</scope>
    <source>
        <strain evidence="19 20">KT-27</strain>
    </source>
</reference>
<name>A0A2S3WFW8_PSEPU</name>